<accession>A0A1I1GQV3</accession>
<evidence type="ECO:0000259" key="3">
    <source>
        <dbReference type="Pfam" id="PF13568"/>
    </source>
</evidence>
<dbReference type="SUPFAM" id="SSF56925">
    <property type="entry name" value="OMPA-like"/>
    <property type="match status" value="1"/>
</dbReference>
<reference evidence="4 5" key="1">
    <citation type="submission" date="2016-10" db="EMBL/GenBank/DDBJ databases">
        <authorList>
            <person name="de Groot N.N."/>
        </authorList>
    </citation>
    <scope>NUCLEOTIDE SEQUENCE [LARGE SCALE GENOMIC DNA]</scope>
    <source>
        <strain evidence="4 5">DSM 26130</strain>
    </source>
</reference>
<feature type="chain" id="PRO_5011435285" evidence="2">
    <location>
        <begin position="20"/>
        <end position="287"/>
    </location>
</feature>
<keyword evidence="2" id="KW-0732">Signal</keyword>
<dbReference type="InterPro" id="IPR025665">
    <property type="entry name" value="Beta-barrel_OMP_2"/>
</dbReference>
<dbReference type="OrthoDB" id="961693at2"/>
<evidence type="ECO:0000313" key="5">
    <source>
        <dbReference type="Proteomes" id="UP000198598"/>
    </source>
</evidence>
<dbReference type="EMBL" id="FOLQ01000001">
    <property type="protein sequence ID" value="SFC11460.1"/>
    <property type="molecule type" value="Genomic_DNA"/>
</dbReference>
<dbReference type="AlphaFoldDB" id="A0A1I1GQV3"/>
<organism evidence="4 5">
    <name type="scientific">Spirosoma endophyticum</name>
    <dbReference type="NCBI Taxonomy" id="662367"/>
    <lineage>
        <taxon>Bacteria</taxon>
        <taxon>Pseudomonadati</taxon>
        <taxon>Bacteroidota</taxon>
        <taxon>Cytophagia</taxon>
        <taxon>Cytophagales</taxon>
        <taxon>Cytophagaceae</taxon>
        <taxon>Spirosoma</taxon>
    </lineage>
</organism>
<dbReference type="STRING" id="662367.SAMN05216167_101484"/>
<evidence type="ECO:0000313" key="4">
    <source>
        <dbReference type="EMBL" id="SFC11460.1"/>
    </source>
</evidence>
<sequence>MKVLFSLLTLSIVSQSLLAQTKPAVRNSTTTTRPAVSRTTAAPAKKPAPAAQYTAPQTANATPAAQPQQQPAAVYAAPQTQAAPVSGPAQYSAPATVDNSRFRFGFRLGANSSTIGGFDPANFGEGVKAARVIGFHGGVMFNFGGPNFSVQPEILYTQYGVKMTAGPDYLQLKYNLIEVPVLFKVSFGQPNLRFFINAGPVGSYTMGGTISVQEAGQSGSQKIDITGSGRFSFGVSGGAGVALQAGPGAVQLEARYSYLFSSNDDGTKLKPQNAMLSVGYLFPLGGR</sequence>
<feature type="domain" description="Outer membrane protein beta-barrel" evidence="3">
    <location>
        <begin position="89"/>
        <end position="261"/>
    </location>
</feature>
<dbReference type="Proteomes" id="UP000198598">
    <property type="component" value="Unassembled WGS sequence"/>
</dbReference>
<gene>
    <name evidence="4" type="ORF">SAMN05216167_101484</name>
</gene>
<dbReference type="InterPro" id="IPR011250">
    <property type="entry name" value="OMP/PagP_B-barrel"/>
</dbReference>
<dbReference type="Pfam" id="PF13568">
    <property type="entry name" value="OMP_b-brl_2"/>
    <property type="match status" value="1"/>
</dbReference>
<protein>
    <submittedName>
        <fullName evidence="4">Outer membrane protein beta-barrel domain-containing protein</fullName>
    </submittedName>
</protein>
<evidence type="ECO:0000256" key="1">
    <source>
        <dbReference type="SAM" id="MobiDB-lite"/>
    </source>
</evidence>
<feature type="region of interest" description="Disordered" evidence="1">
    <location>
        <begin position="22"/>
        <end position="79"/>
    </location>
</feature>
<name>A0A1I1GQV3_9BACT</name>
<proteinExistence type="predicted"/>
<keyword evidence="5" id="KW-1185">Reference proteome</keyword>
<evidence type="ECO:0000256" key="2">
    <source>
        <dbReference type="SAM" id="SignalP"/>
    </source>
</evidence>
<feature type="compositionally biased region" description="Low complexity" evidence="1">
    <location>
        <begin position="28"/>
        <end position="79"/>
    </location>
</feature>
<feature type="signal peptide" evidence="2">
    <location>
        <begin position="1"/>
        <end position="19"/>
    </location>
</feature>
<dbReference type="RefSeq" id="WP_093822847.1">
    <property type="nucleotide sequence ID" value="NZ_FOLQ01000001.1"/>
</dbReference>